<dbReference type="HOGENOM" id="CLU_087872_1_1_10"/>
<dbReference type="STRING" id="714943.Mucpa_3804"/>
<accession>H1Y2C1</accession>
<protein>
    <submittedName>
        <fullName evidence="2">Tail Collar domain protein</fullName>
    </submittedName>
</protein>
<dbReference type="Proteomes" id="UP000002774">
    <property type="component" value="Chromosome"/>
</dbReference>
<dbReference type="InterPro" id="IPR037053">
    <property type="entry name" value="Phage_tail_collar_dom_sf"/>
</dbReference>
<name>H1Y2C1_9SPHI</name>
<dbReference type="eggNOG" id="COG4675">
    <property type="taxonomic scope" value="Bacteria"/>
</dbReference>
<gene>
    <name evidence="2" type="ORF">Mucpa_3804</name>
</gene>
<dbReference type="AlphaFoldDB" id="H1Y2C1"/>
<sequence length="180" mass="19184">MTDNFLGEIRLFSCNFAPDGWALCNGAILQIQQNTALYSLLGKSFGGDGIKTFGLPDLRSRTPICTGQSSATTTNYTMGLAGGVETVTLTAPQMPAHNHYFAVYNGQGLVNEPNDILAIPHSSASPSVQINTYNSNATTQTTLNTESIVNVGGSEAHNNVQPFLTLNFCIAIQGIYPPRP</sequence>
<dbReference type="Pfam" id="PF07484">
    <property type="entry name" value="Collar"/>
    <property type="match status" value="1"/>
</dbReference>
<organism evidence="2 3">
    <name type="scientific">Mucilaginibacter paludis DSM 18603</name>
    <dbReference type="NCBI Taxonomy" id="714943"/>
    <lineage>
        <taxon>Bacteria</taxon>
        <taxon>Pseudomonadati</taxon>
        <taxon>Bacteroidota</taxon>
        <taxon>Sphingobacteriia</taxon>
        <taxon>Sphingobacteriales</taxon>
        <taxon>Sphingobacteriaceae</taxon>
        <taxon>Mucilaginibacter</taxon>
    </lineage>
</organism>
<evidence type="ECO:0000313" key="3">
    <source>
        <dbReference type="Proteomes" id="UP000002774"/>
    </source>
</evidence>
<dbReference type="RefSeq" id="WP_008508533.1">
    <property type="nucleotide sequence ID" value="NZ_CM001403.1"/>
</dbReference>
<dbReference type="SUPFAM" id="SSF88874">
    <property type="entry name" value="Receptor-binding domain of short tail fibre protein gp12"/>
    <property type="match status" value="1"/>
</dbReference>
<dbReference type="Gene3D" id="3.90.1340.10">
    <property type="entry name" value="Phage tail collar domain"/>
    <property type="match status" value="1"/>
</dbReference>
<dbReference type="InterPro" id="IPR011083">
    <property type="entry name" value="Phage_tail_collar_dom"/>
</dbReference>
<keyword evidence="3" id="KW-1185">Reference proteome</keyword>
<dbReference type="OrthoDB" id="9810174at2"/>
<feature type="domain" description="Phage tail collar" evidence="1">
    <location>
        <begin position="7"/>
        <end position="63"/>
    </location>
</feature>
<evidence type="ECO:0000313" key="2">
    <source>
        <dbReference type="EMBL" id="EHQ27901.1"/>
    </source>
</evidence>
<evidence type="ECO:0000259" key="1">
    <source>
        <dbReference type="Pfam" id="PF07484"/>
    </source>
</evidence>
<proteinExistence type="predicted"/>
<reference evidence="2" key="1">
    <citation type="submission" date="2011-09" db="EMBL/GenBank/DDBJ databases">
        <title>The permanent draft genome of Mucilaginibacter paludis DSM 18603.</title>
        <authorList>
            <consortium name="US DOE Joint Genome Institute (JGI-PGF)"/>
            <person name="Lucas S."/>
            <person name="Han J."/>
            <person name="Lapidus A."/>
            <person name="Bruce D."/>
            <person name="Goodwin L."/>
            <person name="Pitluck S."/>
            <person name="Peters L."/>
            <person name="Kyrpides N."/>
            <person name="Mavromatis K."/>
            <person name="Ivanova N."/>
            <person name="Mikhailova N."/>
            <person name="Held B."/>
            <person name="Detter J.C."/>
            <person name="Tapia R."/>
            <person name="Han C."/>
            <person name="Land M."/>
            <person name="Hauser L."/>
            <person name="Markowitz V."/>
            <person name="Cheng J.-F."/>
            <person name="Hugenholtz P."/>
            <person name="Woyke T."/>
            <person name="Wu D."/>
            <person name="Tindall B."/>
            <person name="Brambilla E."/>
            <person name="Klenk H.-P."/>
            <person name="Eisen J.A."/>
        </authorList>
    </citation>
    <scope>NUCLEOTIDE SEQUENCE [LARGE SCALE GENOMIC DNA]</scope>
    <source>
        <strain evidence="2">DSM 18603</strain>
    </source>
</reference>
<dbReference type="EMBL" id="CM001403">
    <property type="protein sequence ID" value="EHQ27901.1"/>
    <property type="molecule type" value="Genomic_DNA"/>
</dbReference>